<evidence type="ECO:0000313" key="5">
    <source>
        <dbReference type="EMBL" id="SDY08452.1"/>
    </source>
</evidence>
<keyword evidence="3" id="KW-0560">Oxidoreductase</keyword>
<dbReference type="EMBL" id="FNPI01000001">
    <property type="protein sequence ID" value="SDY08452.1"/>
    <property type="molecule type" value="Genomic_DNA"/>
</dbReference>
<keyword evidence="2" id="KW-0521">NADP</keyword>
<evidence type="ECO:0000256" key="2">
    <source>
        <dbReference type="ARBA" id="ARBA00022857"/>
    </source>
</evidence>
<evidence type="ECO:0000259" key="4">
    <source>
        <dbReference type="Pfam" id="PF02036"/>
    </source>
</evidence>
<name>A0A1H3GYU0_9BACI</name>
<accession>A0A1H3GYU0</accession>
<evidence type="ECO:0000256" key="3">
    <source>
        <dbReference type="ARBA" id="ARBA00023002"/>
    </source>
</evidence>
<dbReference type="InterPro" id="IPR036527">
    <property type="entry name" value="SCP2_sterol-bd_dom_sf"/>
</dbReference>
<evidence type="ECO:0000313" key="6">
    <source>
        <dbReference type="Proteomes" id="UP000198935"/>
    </source>
</evidence>
<protein>
    <submittedName>
        <fullName evidence="5">SCP-2 sterol transfer family protein</fullName>
    </submittedName>
</protein>
<sequence>MINELFEQLTAKMNAEPAYLENLHVAYEFQLEGAEAGTYQLMISENKAVYSRETAQAPKVMLKMNSDDFVKLAAGKWNPTVAYMNGKLKIRGDLSQALKLQTLLKKIQ</sequence>
<gene>
    <name evidence="5" type="ORF">SAMN05421736_101325</name>
</gene>
<dbReference type="Gene3D" id="3.30.1050.10">
    <property type="entry name" value="SCP2 sterol-binding domain"/>
    <property type="match status" value="1"/>
</dbReference>
<feature type="domain" description="SCP2" evidence="4">
    <location>
        <begin position="6"/>
        <end position="105"/>
    </location>
</feature>
<dbReference type="Pfam" id="PF02036">
    <property type="entry name" value="SCP2"/>
    <property type="match status" value="1"/>
</dbReference>
<comment type="similarity">
    <text evidence="1">Belongs to the short-chain dehydrogenases/reductases (SDR) family.</text>
</comment>
<evidence type="ECO:0000256" key="1">
    <source>
        <dbReference type="ARBA" id="ARBA00006484"/>
    </source>
</evidence>
<reference evidence="6" key="1">
    <citation type="submission" date="2016-10" db="EMBL/GenBank/DDBJ databases">
        <authorList>
            <person name="Varghese N."/>
            <person name="Submissions S."/>
        </authorList>
    </citation>
    <scope>NUCLEOTIDE SEQUENCE [LARGE SCALE GENOMIC DNA]</scope>
    <source>
        <strain evidence="6">SP</strain>
    </source>
</reference>
<dbReference type="STRING" id="1503961.SAMN05421736_101325"/>
<dbReference type="OrthoDB" id="9804656at2"/>
<dbReference type="PANTHER" id="PTHR42808">
    <property type="entry name" value="HYDROXYSTEROID DEHYDROGENASE-LIKE PROTEIN 2"/>
    <property type="match status" value="1"/>
</dbReference>
<organism evidence="5 6">
    <name type="scientific">Evansella caseinilytica</name>
    <dbReference type="NCBI Taxonomy" id="1503961"/>
    <lineage>
        <taxon>Bacteria</taxon>
        <taxon>Bacillati</taxon>
        <taxon>Bacillota</taxon>
        <taxon>Bacilli</taxon>
        <taxon>Bacillales</taxon>
        <taxon>Bacillaceae</taxon>
        <taxon>Evansella</taxon>
    </lineage>
</organism>
<dbReference type="Proteomes" id="UP000198935">
    <property type="component" value="Unassembled WGS sequence"/>
</dbReference>
<keyword evidence="6" id="KW-1185">Reference proteome</keyword>
<proteinExistence type="inferred from homology"/>
<dbReference type="AlphaFoldDB" id="A0A1H3GYU0"/>
<dbReference type="GO" id="GO:0016491">
    <property type="term" value="F:oxidoreductase activity"/>
    <property type="evidence" value="ECO:0007669"/>
    <property type="project" value="UniProtKB-KW"/>
</dbReference>
<dbReference type="InterPro" id="IPR051935">
    <property type="entry name" value="HSDL2"/>
</dbReference>
<dbReference type="InterPro" id="IPR003033">
    <property type="entry name" value="SCP2_sterol-bd_dom"/>
</dbReference>
<dbReference type="PANTHER" id="PTHR42808:SF3">
    <property type="entry name" value="HYDROXYSTEROID DEHYDROGENASE-LIKE PROTEIN 2"/>
    <property type="match status" value="1"/>
</dbReference>
<dbReference type="SUPFAM" id="SSF55718">
    <property type="entry name" value="SCP-like"/>
    <property type="match status" value="1"/>
</dbReference>